<comment type="caution">
    <text evidence="3">The sequence shown here is derived from an EMBL/GenBank/DDBJ whole genome shotgun (WGS) entry which is preliminary data.</text>
</comment>
<keyword evidence="4" id="KW-1185">Reference proteome</keyword>
<evidence type="ECO:0000313" key="4">
    <source>
        <dbReference type="Proteomes" id="UP001139447"/>
    </source>
</evidence>
<reference evidence="3" key="1">
    <citation type="submission" date="2022-03" db="EMBL/GenBank/DDBJ databases">
        <authorList>
            <person name="Woo C.Y."/>
        </authorList>
    </citation>
    <scope>NUCLEOTIDE SEQUENCE</scope>
    <source>
        <strain evidence="3">CYS-02</strain>
    </source>
</reference>
<feature type="domain" description="BD-FAE-like" evidence="2">
    <location>
        <begin position="67"/>
        <end position="173"/>
    </location>
</feature>
<evidence type="ECO:0000259" key="2">
    <source>
        <dbReference type="Pfam" id="PF20434"/>
    </source>
</evidence>
<proteinExistence type="predicted"/>
<dbReference type="EMBL" id="JALGBI010000002">
    <property type="protein sequence ID" value="MCJ0764911.1"/>
    <property type="molecule type" value="Genomic_DNA"/>
</dbReference>
<keyword evidence="1 3" id="KW-0378">Hydrolase</keyword>
<dbReference type="PANTHER" id="PTHR48081">
    <property type="entry name" value="AB HYDROLASE SUPERFAMILY PROTEIN C4A8.06C"/>
    <property type="match status" value="1"/>
</dbReference>
<dbReference type="AlphaFoldDB" id="A0A9X1VW61"/>
<organism evidence="3 4">
    <name type="scientific">Variovorax terrae</name>
    <dbReference type="NCBI Taxonomy" id="2923278"/>
    <lineage>
        <taxon>Bacteria</taxon>
        <taxon>Pseudomonadati</taxon>
        <taxon>Pseudomonadota</taxon>
        <taxon>Betaproteobacteria</taxon>
        <taxon>Burkholderiales</taxon>
        <taxon>Comamonadaceae</taxon>
        <taxon>Variovorax</taxon>
    </lineage>
</organism>
<dbReference type="SUPFAM" id="SSF53474">
    <property type="entry name" value="alpha/beta-Hydrolases"/>
    <property type="match status" value="1"/>
</dbReference>
<evidence type="ECO:0000256" key="1">
    <source>
        <dbReference type="ARBA" id="ARBA00022801"/>
    </source>
</evidence>
<gene>
    <name evidence="3" type="ORF">MMF98_16975</name>
</gene>
<dbReference type="InterPro" id="IPR029058">
    <property type="entry name" value="AB_hydrolase_fold"/>
</dbReference>
<accession>A0A9X1VW61</accession>
<evidence type="ECO:0000313" key="3">
    <source>
        <dbReference type="EMBL" id="MCJ0764911.1"/>
    </source>
</evidence>
<dbReference type="GO" id="GO:0016787">
    <property type="term" value="F:hydrolase activity"/>
    <property type="evidence" value="ECO:0007669"/>
    <property type="project" value="UniProtKB-KW"/>
</dbReference>
<sequence length="303" mass="32182">MAALMAASCATVQMPPDAAEKIRAMGRVVDGPATAAIFAPRVREREPFANVKIERDARYGPAERNLLDVFQPTEAAAAPRPVLIFVHGGGFVAGARRNPGSPFYDNVMLWAVRNGMVGVTMTYRIAPQNTWPAGGEDVGLAVKWVHDNIATHGGDAKRVFILGHSAGAAHIADYLAKPRFQRVPGSGLAGAMVLSGAYQVAPPLVVPAYHGSDASQYTEQSSLPGLLASSVPLFVGSAEFDPPAFAEQSTALVDALCKASRCPASAVFADHNHMAQPYSLHTDDRVVSEALLKFIRDELKAQP</sequence>
<dbReference type="PANTHER" id="PTHR48081:SF33">
    <property type="entry name" value="KYNURENINE FORMAMIDASE"/>
    <property type="match status" value="1"/>
</dbReference>
<dbReference type="InterPro" id="IPR049492">
    <property type="entry name" value="BD-FAE-like_dom"/>
</dbReference>
<dbReference type="Pfam" id="PF20434">
    <property type="entry name" value="BD-FAE"/>
    <property type="match status" value="1"/>
</dbReference>
<name>A0A9X1VW61_9BURK</name>
<dbReference type="RefSeq" id="WP_243307892.1">
    <property type="nucleotide sequence ID" value="NZ_JALGBI010000002.1"/>
</dbReference>
<protein>
    <submittedName>
        <fullName evidence="3">Alpha/beta hydrolase</fullName>
    </submittedName>
</protein>
<dbReference type="Gene3D" id="3.40.50.1820">
    <property type="entry name" value="alpha/beta hydrolase"/>
    <property type="match status" value="1"/>
</dbReference>
<dbReference type="Proteomes" id="UP001139447">
    <property type="component" value="Unassembled WGS sequence"/>
</dbReference>
<dbReference type="InterPro" id="IPR050300">
    <property type="entry name" value="GDXG_lipolytic_enzyme"/>
</dbReference>